<evidence type="ECO:0000256" key="1">
    <source>
        <dbReference type="SAM" id="Phobius"/>
    </source>
</evidence>
<sequence>MYTLETPNFLNSYSYYQPDSYNSGSSIVWIIFPILFGSIILILLICGCTSGGSSVHESRSRGTGQGLNTYISGTTYQDWGMGQDIGGYSGYQSGHCSGGHYAGHHDSHSHGHHGGYSGHDSSSPSGFDGGCSGGGGGDSGGCGGGGGDGGC</sequence>
<keyword evidence="3" id="KW-1185">Reference proteome</keyword>
<evidence type="ECO:0000313" key="3">
    <source>
        <dbReference type="Proteomes" id="UP000070444"/>
    </source>
</evidence>
<dbReference type="EMBL" id="KQ964748">
    <property type="protein sequence ID" value="KXN66255.1"/>
    <property type="molecule type" value="Genomic_DNA"/>
</dbReference>
<reference evidence="2 3" key="1">
    <citation type="journal article" date="2015" name="Genome Biol. Evol.">
        <title>Phylogenomic analyses indicate that early fungi evolved digesting cell walls of algal ancestors of land plants.</title>
        <authorList>
            <person name="Chang Y."/>
            <person name="Wang S."/>
            <person name="Sekimoto S."/>
            <person name="Aerts A.L."/>
            <person name="Choi C."/>
            <person name="Clum A."/>
            <person name="LaButti K.M."/>
            <person name="Lindquist E.A."/>
            <person name="Yee Ngan C."/>
            <person name="Ohm R.A."/>
            <person name="Salamov A.A."/>
            <person name="Grigoriev I.V."/>
            <person name="Spatafora J.W."/>
            <person name="Berbee M.L."/>
        </authorList>
    </citation>
    <scope>NUCLEOTIDE SEQUENCE [LARGE SCALE GENOMIC DNA]</scope>
    <source>
        <strain evidence="2 3">NRRL 28638</strain>
    </source>
</reference>
<organism evidence="2 3">
    <name type="scientific">Conidiobolus coronatus (strain ATCC 28846 / CBS 209.66 / NRRL 28638)</name>
    <name type="common">Delacroixia coronata</name>
    <dbReference type="NCBI Taxonomy" id="796925"/>
    <lineage>
        <taxon>Eukaryota</taxon>
        <taxon>Fungi</taxon>
        <taxon>Fungi incertae sedis</taxon>
        <taxon>Zoopagomycota</taxon>
        <taxon>Entomophthoromycotina</taxon>
        <taxon>Entomophthoromycetes</taxon>
        <taxon>Entomophthorales</taxon>
        <taxon>Ancylistaceae</taxon>
        <taxon>Conidiobolus</taxon>
    </lineage>
</organism>
<keyword evidence="1" id="KW-0472">Membrane</keyword>
<feature type="transmembrane region" description="Helical" evidence="1">
    <location>
        <begin position="27"/>
        <end position="51"/>
    </location>
</feature>
<keyword evidence="1" id="KW-1133">Transmembrane helix</keyword>
<keyword evidence="1" id="KW-0812">Transmembrane</keyword>
<protein>
    <submittedName>
        <fullName evidence="2">Uncharacterized protein</fullName>
    </submittedName>
</protein>
<gene>
    <name evidence="2" type="ORF">CONCODRAFT_11941</name>
</gene>
<evidence type="ECO:0000313" key="2">
    <source>
        <dbReference type="EMBL" id="KXN66255.1"/>
    </source>
</evidence>
<dbReference type="AlphaFoldDB" id="A0A137NTX8"/>
<name>A0A137NTX8_CONC2</name>
<dbReference type="Proteomes" id="UP000070444">
    <property type="component" value="Unassembled WGS sequence"/>
</dbReference>
<proteinExistence type="predicted"/>
<accession>A0A137NTX8</accession>